<evidence type="ECO:0000313" key="7">
    <source>
        <dbReference type="Proteomes" id="UP000317429"/>
    </source>
</evidence>
<dbReference type="EC" id="5.1.3.32" evidence="5"/>
<dbReference type="NCBIfam" id="TIGR02625">
    <property type="entry name" value="YiiL_rotase"/>
    <property type="match status" value="1"/>
</dbReference>
<dbReference type="InterPro" id="IPR013448">
    <property type="entry name" value="L-rhamnose_mutarotase"/>
</dbReference>
<dbReference type="GO" id="GO:0019301">
    <property type="term" value="P:rhamnose catabolic process"/>
    <property type="evidence" value="ECO:0007669"/>
    <property type="project" value="UniProtKB-UniRule"/>
</dbReference>
<organism evidence="6 7">
    <name type="scientific">Pirellulimonas nuda</name>
    <dbReference type="NCBI Taxonomy" id="2528009"/>
    <lineage>
        <taxon>Bacteria</taxon>
        <taxon>Pseudomonadati</taxon>
        <taxon>Planctomycetota</taxon>
        <taxon>Planctomycetia</taxon>
        <taxon>Pirellulales</taxon>
        <taxon>Lacipirellulaceae</taxon>
        <taxon>Pirellulimonas</taxon>
    </lineage>
</organism>
<evidence type="ECO:0000256" key="3">
    <source>
        <dbReference type="ARBA" id="ARBA00023277"/>
    </source>
</evidence>
<evidence type="ECO:0000256" key="1">
    <source>
        <dbReference type="ARBA" id="ARBA00022490"/>
    </source>
</evidence>
<dbReference type="Proteomes" id="UP000317429">
    <property type="component" value="Chromosome"/>
</dbReference>
<keyword evidence="1" id="KW-0963">Cytoplasm</keyword>
<dbReference type="RefSeq" id="WP_145281371.1">
    <property type="nucleotide sequence ID" value="NZ_CP036291.1"/>
</dbReference>
<sequence>MIRKAFVMQVDPGRLDEYRDRHRPIWPDLEEVLKSHGVHNYSIFLLPGTRQLFAYAEVEDEAQWRQIAQSDPCRRWWAYMRDIMPTNEDHSPVCEDLEEVFHLD</sequence>
<proteinExistence type="inferred from homology"/>
<dbReference type="GO" id="GO:0062192">
    <property type="term" value="F:L-rhamnose mutarotase activity"/>
    <property type="evidence" value="ECO:0007669"/>
    <property type="project" value="UniProtKB-UniRule"/>
</dbReference>
<dbReference type="AlphaFoldDB" id="A0A518D7E9"/>
<keyword evidence="3" id="KW-0119">Carbohydrate metabolism</keyword>
<reference evidence="6 7" key="1">
    <citation type="submission" date="2019-02" db="EMBL/GenBank/DDBJ databases">
        <title>Deep-cultivation of Planctomycetes and their phenomic and genomic characterization uncovers novel biology.</title>
        <authorList>
            <person name="Wiegand S."/>
            <person name="Jogler M."/>
            <person name="Boedeker C."/>
            <person name="Pinto D."/>
            <person name="Vollmers J."/>
            <person name="Rivas-Marin E."/>
            <person name="Kohn T."/>
            <person name="Peeters S.H."/>
            <person name="Heuer A."/>
            <person name="Rast P."/>
            <person name="Oberbeckmann S."/>
            <person name="Bunk B."/>
            <person name="Jeske O."/>
            <person name="Meyerdierks A."/>
            <person name="Storesund J.E."/>
            <person name="Kallscheuer N."/>
            <person name="Luecker S."/>
            <person name="Lage O.M."/>
            <person name="Pohl T."/>
            <person name="Merkel B.J."/>
            <person name="Hornburger P."/>
            <person name="Mueller R.-W."/>
            <person name="Bruemmer F."/>
            <person name="Labrenz M."/>
            <person name="Spormann A.M."/>
            <person name="Op den Camp H."/>
            <person name="Overmann J."/>
            <person name="Amann R."/>
            <person name="Jetten M.S.M."/>
            <person name="Mascher T."/>
            <person name="Medema M.H."/>
            <person name="Devos D.P."/>
            <person name="Kaster A.-K."/>
            <person name="Ovreas L."/>
            <person name="Rohde M."/>
            <person name="Galperin M.Y."/>
            <person name="Jogler C."/>
        </authorList>
    </citation>
    <scope>NUCLEOTIDE SEQUENCE [LARGE SCALE GENOMIC DNA]</scope>
    <source>
        <strain evidence="6 7">Pla175</strain>
    </source>
</reference>
<dbReference type="Gene3D" id="3.30.70.100">
    <property type="match status" value="1"/>
</dbReference>
<dbReference type="Pfam" id="PF05336">
    <property type="entry name" value="rhaM"/>
    <property type="match status" value="1"/>
</dbReference>
<evidence type="ECO:0000256" key="4">
    <source>
        <dbReference type="ARBA" id="ARBA00023308"/>
    </source>
</evidence>
<keyword evidence="7" id="KW-1185">Reference proteome</keyword>
<dbReference type="InterPro" id="IPR011008">
    <property type="entry name" value="Dimeric_a/b-barrel"/>
</dbReference>
<dbReference type="HAMAP" id="MF_01663">
    <property type="entry name" value="L_rham_rotase"/>
    <property type="match status" value="1"/>
</dbReference>
<evidence type="ECO:0000256" key="5">
    <source>
        <dbReference type="NCBIfam" id="TIGR02625"/>
    </source>
</evidence>
<dbReference type="InterPro" id="IPR008000">
    <property type="entry name" value="Rham/fucose_mutarotase"/>
</dbReference>
<dbReference type="OrthoDB" id="9799608at2"/>
<accession>A0A518D7E9</accession>
<dbReference type="PANTHER" id="PTHR34389:SF2">
    <property type="entry name" value="L-RHAMNOSE MUTAROTASE"/>
    <property type="match status" value="1"/>
</dbReference>
<name>A0A518D7E9_9BACT</name>
<evidence type="ECO:0000256" key="2">
    <source>
        <dbReference type="ARBA" id="ARBA00023235"/>
    </source>
</evidence>
<dbReference type="GO" id="GO:0005737">
    <property type="term" value="C:cytoplasm"/>
    <property type="evidence" value="ECO:0007669"/>
    <property type="project" value="InterPro"/>
</dbReference>
<evidence type="ECO:0000313" key="6">
    <source>
        <dbReference type="EMBL" id="QDU87407.1"/>
    </source>
</evidence>
<dbReference type="PANTHER" id="PTHR34389">
    <property type="entry name" value="L-RHAMNOSE MUTAROTASE"/>
    <property type="match status" value="1"/>
</dbReference>
<dbReference type="KEGG" id="pnd:Pla175_07670"/>
<keyword evidence="2 6" id="KW-0413">Isomerase</keyword>
<dbReference type="SUPFAM" id="SSF54909">
    <property type="entry name" value="Dimeric alpha+beta barrel"/>
    <property type="match status" value="1"/>
</dbReference>
<protein>
    <recommendedName>
        <fullName evidence="5">L-rhamnose mutarotase</fullName>
        <ecNumber evidence="5">5.1.3.32</ecNumber>
    </recommendedName>
</protein>
<keyword evidence="4" id="KW-0684">Rhamnose metabolism</keyword>
<gene>
    <name evidence="6" type="primary">rhaM</name>
    <name evidence="6" type="ORF">Pla175_07670</name>
</gene>
<dbReference type="EMBL" id="CP036291">
    <property type="protein sequence ID" value="QDU87407.1"/>
    <property type="molecule type" value="Genomic_DNA"/>
</dbReference>